<dbReference type="AlphaFoldDB" id="A0A7S8IDC3"/>
<dbReference type="Pfam" id="PF02729">
    <property type="entry name" value="OTCace_N"/>
    <property type="match status" value="1"/>
</dbReference>
<accession>A0A7S8IDC3</accession>
<evidence type="ECO:0000256" key="3">
    <source>
        <dbReference type="ARBA" id="ARBA00013008"/>
    </source>
</evidence>
<evidence type="ECO:0000256" key="5">
    <source>
        <dbReference type="ARBA" id="ARBA00022975"/>
    </source>
</evidence>
<comment type="pathway">
    <text evidence="1">Pyrimidine metabolism; UMP biosynthesis via de novo pathway; (S)-dihydroorotate from bicarbonate: step 2/3.</text>
</comment>
<dbReference type="InterPro" id="IPR006130">
    <property type="entry name" value="Asp/Orn_carbamoylTrfase"/>
</dbReference>
<dbReference type="EMBL" id="CP062983">
    <property type="protein sequence ID" value="QPC81391.1"/>
    <property type="molecule type" value="Genomic_DNA"/>
</dbReference>
<dbReference type="KEGG" id="pmet:G4Y79_17030"/>
<evidence type="ECO:0000256" key="8">
    <source>
        <dbReference type="NCBIfam" id="TIGR00670"/>
    </source>
</evidence>
<dbReference type="InterPro" id="IPR006132">
    <property type="entry name" value="Asp/Orn_carbamoyltranf_P-bd"/>
</dbReference>
<comment type="similarity">
    <text evidence="2">Belongs to the aspartate/ornithine carbamoyltransferase superfamily. ATCase family.</text>
</comment>
<dbReference type="Pfam" id="PF00185">
    <property type="entry name" value="OTCace"/>
    <property type="match status" value="1"/>
</dbReference>
<evidence type="ECO:0000259" key="11">
    <source>
        <dbReference type="Pfam" id="PF02729"/>
    </source>
</evidence>
<evidence type="ECO:0000256" key="7">
    <source>
        <dbReference type="ARBA" id="ARBA00048859"/>
    </source>
</evidence>
<dbReference type="NCBIfam" id="TIGR00670">
    <property type="entry name" value="asp_carb_tr"/>
    <property type="match status" value="1"/>
</dbReference>
<evidence type="ECO:0000256" key="2">
    <source>
        <dbReference type="ARBA" id="ARBA00008896"/>
    </source>
</evidence>
<evidence type="ECO:0000256" key="1">
    <source>
        <dbReference type="ARBA" id="ARBA00004852"/>
    </source>
</evidence>
<keyword evidence="13" id="KW-1185">Reference proteome</keyword>
<gene>
    <name evidence="12" type="primary">pyrB</name>
    <name evidence="12" type="ORF">G4Y79_17030</name>
</gene>
<evidence type="ECO:0000313" key="13">
    <source>
        <dbReference type="Proteomes" id="UP000594468"/>
    </source>
</evidence>
<dbReference type="GO" id="GO:0006520">
    <property type="term" value="P:amino acid metabolic process"/>
    <property type="evidence" value="ECO:0007669"/>
    <property type="project" value="InterPro"/>
</dbReference>
<name>A0A7S8IDC3_9CHLR</name>
<dbReference type="GO" id="GO:0006207">
    <property type="term" value="P:'de novo' pyrimidine nucleobase biosynthetic process"/>
    <property type="evidence" value="ECO:0007669"/>
    <property type="project" value="InterPro"/>
</dbReference>
<dbReference type="GO" id="GO:0016597">
    <property type="term" value="F:amino acid binding"/>
    <property type="evidence" value="ECO:0007669"/>
    <property type="project" value="InterPro"/>
</dbReference>
<sequence length="354" mass="39975">MSDDSLIIAGPSPHRHTYTPPKIAGRYEHKHIISVDQFAKEDLEILFDATKSIRKRIRQHDRGLTEICAGRVMASLFYESSTRTDMSFQAAMRRLGGDVIAASNGVRFSSVYKGEDLADTIRAAGCYADVVVLRHPQVGSSYEAAYYLDKLNQRIDNKTVIISGGDGVGEHPSQALLDLFTIIDRKGGLDHQSLTLVGDLKNGRTVHSLAKLVAFYRPKGTRLNFVAPTSLKMPENIIDMLRDLNIQIYETDTLDDVLGESDVLYWTRVQEERFTNREEYDAIKDHFVVVPETMEAAPKNMILMHPLPRKHEMGTQADHDILDADPRSIYFEQMENGMFVRMALLAKVLREAYV</sequence>
<dbReference type="UniPathway" id="UPA00070">
    <property type="reaction ID" value="UER00116"/>
</dbReference>
<feature type="domain" description="Aspartate/ornithine carbamoyltransferase Asp/Orn-binding" evidence="10">
    <location>
        <begin position="193"/>
        <end position="346"/>
    </location>
</feature>
<dbReference type="PRINTS" id="PR00101">
    <property type="entry name" value="ATCASE"/>
</dbReference>
<feature type="domain" description="Aspartate/ornithine carbamoyltransferase carbamoyl-P binding" evidence="11">
    <location>
        <begin position="30"/>
        <end position="183"/>
    </location>
</feature>
<dbReference type="EC" id="2.1.3.2" evidence="3 8"/>
<evidence type="ECO:0000259" key="10">
    <source>
        <dbReference type="Pfam" id="PF00185"/>
    </source>
</evidence>
<reference evidence="12 13" key="1">
    <citation type="submission" date="2020-02" db="EMBL/GenBank/DDBJ databases">
        <authorList>
            <person name="Zheng R.K."/>
            <person name="Sun C.M."/>
        </authorList>
    </citation>
    <scope>NUCLEOTIDE SEQUENCE [LARGE SCALE GENOMIC DNA]</scope>
    <source>
        <strain evidence="13">rifampicinis</strain>
    </source>
</reference>
<dbReference type="SUPFAM" id="SSF53671">
    <property type="entry name" value="Aspartate/ornithine carbamoyltransferase"/>
    <property type="match status" value="1"/>
</dbReference>
<dbReference type="InterPro" id="IPR036901">
    <property type="entry name" value="Asp/Orn_carbamoylTrfase_sf"/>
</dbReference>
<evidence type="ECO:0000313" key="12">
    <source>
        <dbReference type="EMBL" id="QPC81391.1"/>
    </source>
</evidence>
<organism evidence="12 13">
    <name type="scientific">Phototrophicus methaneseepsis</name>
    <dbReference type="NCBI Taxonomy" id="2710758"/>
    <lineage>
        <taxon>Bacteria</taxon>
        <taxon>Bacillati</taxon>
        <taxon>Chloroflexota</taxon>
        <taxon>Candidatus Thermofontia</taxon>
        <taxon>Phototrophicales</taxon>
        <taxon>Phototrophicaceae</taxon>
        <taxon>Phototrophicus</taxon>
    </lineage>
</organism>
<dbReference type="PROSITE" id="PS00097">
    <property type="entry name" value="CARBAMOYLTRANSFERASE"/>
    <property type="match status" value="1"/>
</dbReference>
<dbReference type="GO" id="GO:0044205">
    <property type="term" value="P:'de novo' UMP biosynthetic process"/>
    <property type="evidence" value="ECO:0007669"/>
    <property type="project" value="UniProtKB-UniPathway"/>
</dbReference>
<dbReference type="InterPro" id="IPR006131">
    <property type="entry name" value="Asp_carbamoyltransf_Asp/Orn-bd"/>
</dbReference>
<dbReference type="Proteomes" id="UP000594468">
    <property type="component" value="Chromosome"/>
</dbReference>
<comment type="catalytic activity">
    <reaction evidence="7">
        <text>carbamoyl phosphate + L-aspartate = N-carbamoyl-L-aspartate + phosphate + H(+)</text>
        <dbReference type="Rhea" id="RHEA:20013"/>
        <dbReference type="ChEBI" id="CHEBI:15378"/>
        <dbReference type="ChEBI" id="CHEBI:29991"/>
        <dbReference type="ChEBI" id="CHEBI:32814"/>
        <dbReference type="ChEBI" id="CHEBI:43474"/>
        <dbReference type="ChEBI" id="CHEBI:58228"/>
        <dbReference type="EC" id="2.1.3.2"/>
    </reaction>
</comment>
<protein>
    <recommendedName>
        <fullName evidence="3 8">Aspartate carbamoyltransferase</fullName>
        <ecNumber evidence="3 8">2.1.3.2</ecNumber>
    </recommendedName>
</protein>
<dbReference type="Gene3D" id="3.40.50.1370">
    <property type="entry name" value="Aspartate/ornithine carbamoyltransferase"/>
    <property type="match status" value="2"/>
</dbReference>
<dbReference type="InterPro" id="IPR002082">
    <property type="entry name" value="Asp_carbamoyltransf"/>
</dbReference>
<comment type="function">
    <text evidence="6">Catalyzes the condensation of carbamoyl phosphate and aspartate to form carbamoyl aspartate and inorganic phosphate, the committed step in the de novo pyrimidine nucleotide biosynthesis pathway.</text>
</comment>
<evidence type="ECO:0000256" key="4">
    <source>
        <dbReference type="ARBA" id="ARBA00022679"/>
    </source>
</evidence>
<dbReference type="FunFam" id="3.40.50.1370:FF:000002">
    <property type="entry name" value="Aspartate carbamoyltransferase 2"/>
    <property type="match status" value="1"/>
</dbReference>
<dbReference type="PANTHER" id="PTHR45753:SF6">
    <property type="entry name" value="ASPARTATE CARBAMOYLTRANSFERASE"/>
    <property type="match status" value="1"/>
</dbReference>
<proteinExistence type="inferred from homology"/>
<dbReference type="PANTHER" id="PTHR45753">
    <property type="entry name" value="ORNITHINE CARBAMOYLTRANSFERASE, MITOCHONDRIAL"/>
    <property type="match status" value="1"/>
</dbReference>
<evidence type="ECO:0000256" key="9">
    <source>
        <dbReference type="RuleBase" id="RU003634"/>
    </source>
</evidence>
<keyword evidence="4 9" id="KW-0808">Transferase</keyword>
<dbReference type="GO" id="GO:0004070">
    <property type="term" value="F:aspartate carbamoyltransferase activity"/>
    <property type="evidence" value="ECO:0007669"/>
    <property type="project" value="UniProtKB-UniRule"/>
</dbReference>
<keyword evidence="5" id="KW-0665">Pyrimidine biosynthesis</keyword>
<evidence type="ECO:0000256" key="6">
    <source>
        <dbReference type="ARBA" id="ARBA00043884"/>
    </source>
</evidence>
<dbReference type="PRINTS" id="PR00100">
    <property type="entry name" value="AOTCASE"/>
</dbReference>
<dbReference type="RefSeq" id="WP_195169464.1">
    <property type="nucleotide sequence ID" value="NZ_CP062983.1"/>
</dbReference>